<organism evidence="1 2">
    <name type="scientific">Vibrio tapetis subsp. tapetis</name>
    <dbReference type="NCBI Taxonomy" id="1671868"/>
    <lineage>
        <taxon>Bacteria</taxon>
        <taxon>Pseudomonadati</taxon>
        <taxon>Pseudomonadota</taxon>
        <taxon>Gammaproteobacteria</taxon>
        <taxon>Vibrionales</taxon>
        <taxon>Vibrionaceae</taxon>
        <taxon>Vibrio</taxon>
    </lineage>
</organism>
<reference evidence="1 2" key="1">
    <citation type="submission" date="2017-10" db="EMBL/GenBank/DDBJ databases">
        <authorList>
            <person name="Banno H."/>
            <person name="Chua N.-H."/>
        </authorList>
    </citation>
    <scope>NUCLEOTIDE SEQUENCE [LARGE SCALE GENOMIC DNA]</scope>
    <source>
        <strain evidence="1">Vibrio tapetis CECT4600</strain>
    </source>
</reference>
<dbReference type="AlphaFoldDB" id="A0A2N8ZHL4"/>
<sequence>MKSLSHYIQDKQTQAFNDAGAFFAFSNQQFAKAKQQGIEYVSIGAGLICPTDRAKQLINRLATINQEGIKQDIKENGKDAIIRRELFNYECFYSGDIMDCVENLTEYGYCFDDIHQVYRHICQTEKVC</sequence>
<name>A0A2N8ZHL4_9VIBR</name>
<dbReference type="KEGG" id="vta:A3454"/>
<dbReference type="Pfam" id="PF24692">
    <property type="entry name" value="DUF7659"/>
    <property type="match status" value="1"/>
</dbReference>
<dbReference type="OrthoDB" id="5878044at2"/>
<dbReference type="EMBL" id="LT960611">
    <property type="protein sequence ID" value="SON51401.1"/>
    <property type="molecule type" value="Genomic_DNA"/>
</dbReference>
<dbReference type="InterPro" id="IPR056076">
    <property type="entry name" value="DUF7659"/>
</dbReference>
<evidence type="ECO:0000313" key="1">
    <source>
        <dbReference type="EMBL" id="SON51401.1"/>
    </source>
</evidence>
<dbReference type="Proteomes" id="UP000235828">
    <property type="component" value="Chromosome A"/>
</dbReference>
<evidence type="ECO:0000313" key="2">
    <source>
        <dbReference type="Proteomes" id="UP000235828"/>
    </source>
</evidence>
<gene>
    <name evidence="1" type="ORF">VTAP4600_A3454</name>
</gene>
<proteinExistence type="predicted"/>
<protein>
    <submittedName>
        <fullName evidence="1">Uncharacterized protein</fullName>
    </submittedName>
</protein>
<keyword evidence="2" id="KW-1185">Reference proteome</keyword>
<dbReference type="RefSeq" id="WP_102523730.1">
    <property type="nucleotide sequence ID" value="NZ_LT960611.1"/>
</dbReference>
<accession>A0A2N8ZHL4</accession>